<sequence length="124" mass="13572">MLASFCPVIRTSRIEESRAFYTGLFGFKVTYETPWFVDLARPALPPRELGLIDLGHPAVPEAQRLPVRAVRIVLESEAGEAELQHALSRAGFDARRVFRPPGRAPGALTVMDPSGVRVHVVAPA</sequence>
<name>A0A385D4C2_9ACTN</name>
<protein>
    <submittedName>
        <fullName evidence="2">Glyoxalase</fullName>
    </submittedName>
</protein>
<dbReference type="SUPFAM" id="SSF54593">
    <property type="entry name" value="Glyoxalase/Bleomycin resistance protein/Dihydroxybiphenyl dioxygenase"/>
    <property type="match status" value="1"/>
</dbReference>
<organism evidence="2 3">
    <name type="scientific">Streptomyces koyangensis</name>
    <dbReference type="NCBI Taxonomy" id="188770"/>
    <lineage>
        <taxon>Bacteria</taxon>
        <taxon>Bacillati</taxon>
        <taxon>Actinomycetota</taxon>
        <taxon>Actinomycetes</taxon>
        <taxon>Kitasatosporales</taxon>
        <taxon>Streptomycetaceae</taxon>
        <taxon>Streptomyces</taxon>
        <taxon>Streptomyces aurantiacus group</taxon>
    </lineage>
</organism>
<evidence type="ECO:0000259" key="1">
    <source>
        <dbReference type="Pfam" id="PF00903"/>
    </source>
</evidence>
<feature type="domain" description="Glyoxalase/fosfomycin resistance/dioxygenase" evidence="1">
    <location>
        <begin position="8"/>
        <end position="119"/>
    </location>
</feature>
<accession>A0A385D4C2</accession>
<reference evidence="2 3" key="1">
    <citation type="submission" date="2018-08" db="EMBL/GenBank/DDBJ databases">
        <authorList>
            <person name="Ferrada E.E."/>
            <person name="Latorre B.A."/>
        </authorList>
    </citation>
    <scope>NUCLEOTIDE SEQUENCE [LARGE SCALE GENOMIC DNA]</scope>
    <source>
        <strain evidence="2 3">VK-A60T</strain>
    </source>
</reference>
<evidence type="ECO:0000313" key="2">
    <source>
        <dbReference type="EMBL" id="AXQ53242.1"/>
    </source>
</evidence>
<dbReference type="Pfam" id="PF00903">
    <property type="entry name" value="Glyoxalase"/>
    <property type="match status" value="1"/>
</dbReference>
<dbReference type="KEGG" id="sky:D0C37_00340"/>
<dbReference type="Gene3D" id="3.30.720.120">
    <property type="match status" value="1"/>
</dbReference>
<dbReference type="InterPro" id="IPR004360">
    <property type="entry name" value="Glyas_Fos-R_dOase_dom"/>
</dbReference>
<dbReference type="EMBL" id="CP031742">
    <property type="protein sequence ID" value="AXQ53242.1"/>
    <property type="molecule type" value="Genomic_DNA"/>
</dbReference>
<evidence type="ECO:0000313" key="3">
    <source>
        <dbReference type="Proteomes" id="UP000259636"/>
    </source>
</evidence>
<dbReference type="Proteomes" id="UP000259636">
    <property type="component" value="Chromosome"/>
</dbReference>
<gene>
    <name evidence="2" type="ORF">D0C37_00340</name>
</gene>
<proteinExistence type="predicted"/>
<dbReference type="InterPro" id="IPR029068">
    <property type="entry name" value="Glyas_Bleomycin-R_OHBP_Dase"/>
</dbReference>
<dbReference type="AlphaFoldDB" id="A0A385D4C2"/>